<protein>
    <submittedName>
        <fullName evidence="1">Uncharacterized protein</fullName>
    </submittedName>
</protein>
<accession>A0A6J5N5L8</accession>
<sequence>MERLKRILRLARKPKETATAAPDLERAMLPKAEKRIIRGNN</sequence>
<proteinExistence type="predicted"/>
<organism evidence="1">
    <name type="scientific">uncultured Caudovirales phage</name>
    <dbReference type="NCBI Taxonomy" id="2100421"/>
    <lineage>
        <taxon>Viruses</taxon>
        <taxon>Duplodnaviria</taxon>
        <taxon>Heunggongvirae</taxon>
        <taxon>Uroviricota</taxon>
        <taxon>Caudoviricetes</taxon>
        <taxon>Peduoviridae</taxon>
        <taxon>Maltschvirus</taxon>
        <taxon>Maltschvirus maltsch</taxon>
    </lineage>
</organism>
<dbReference type="EMBL" id="LR796609">
    <property type="protein sequence ID" value="CAB4154062.1"/>
    <property type="molecule type" value="Genomic_DNA"/>
</dbReference>
<reference evidence="1" key="1">
    <citation type="submission" date="2020-04" db="EMBL/GenBank/DDBJ databases">
        <authorList>
            <person name="Chiriac C."/>
            <person name="Salcher M."/>
            <person name="Ghai R."/>
            <person name="Kavagutti S V."/>
        </authorList>
    </citation>
    <scope>NUCLEOTIDE SEQUENCE</scope>
</reference>
<gene>
    <name evidence="1" type="ORF">UFOVP637_11</name>
</gene>
<evidence type="ECO:0000313" key="1">
    <source>
        <dbReference type="EMBL" id="CAB4154062.1"/>
    </source>
</evidence>
<name>A0A6J5N5L8_9CAUD</name>